<dbReference type="AlphaFoldDB" id="A0AAY4EQ77"/>
<dbReference type="GO" id="GO:0030246">
    <property type="term" value="F:carbohydrate binding"/>
    <property type="evidence" value="ECO:0007669"/>
    <property type="project" value="UniProtKB-KW"/>
</dbReference>
<dbReference type="Gene3D" id="3.10.100.10">
    <property type="entry name" value="Mannose-Binding Protein A, subunit A"/>
    <property type="match status" value="1"/>
</dbReference>
<dbReference type="InterPro" id="IPR016187">
    <property type="entry name" value="CTDL_fold"/>
</dbReference>
<dbReference type="Gene3D" id="1.20.5.400">
    <property type="match status" value="1"/>
</dbReference>
<dbReference type="GeneTree" id="ENSGT01020000230338"/>
<dbReference type="SMART" id="SM00034">
    <property type="entry name" value="CLECT"/>
    <property type="match status" value="1"/>
</dbReference>
<feature type="domain" description="C-type lectin" evidence="4">
    <location>
        <begin position="106"/>
        <end position="217"/>
    </location>
</feature>
<dbReference type="PROSITE" id="PS50041">
    <property type="entry name" value="C_TYPE_LECTIN_2"/>
    <property type="match status" value="1"/>
</dbReference>
<dbReference type="InterPro" id="IPR050111">
    <property type="entry name" value="C-type_lectin/snaclec_domain"/>
</dbReference>
<evidence type="ECO:0000256" key="3">
    <source>
        <dbReference type="SAM" id="Phobius"/>
    </source>
</evidence>
<evidence type="ECO:0000256" key="2">
    <source>
        <dbReference type="SAM" id="Coils"/>
    </source>
</evidence>
<feature type="coiled-coil region" evidence="2">
    <location>
        <begin position="71"/>
        <end position="98"/>
    </location>
</feature>
<keyword evidence="3" id="KW-0472">Membrane</keyword>
<keyword evidence="2" id="KW-0175">Coiled coil</keyword>
<sequence length="221" mass="25620">LFTSYGHCSHYRSSGALPQYRVIYIQVCGRCNKMPTLCLGLLSVLVLVVILPLSVENLRWQTSLSSLATEREQLQITSKNLTIEKDQLKNRLSEMEKLLREGWTYFQSHFYYISTEMKPWAKSREDCKSRGAELVIINSKDEQEFLSRLGREVWIGLTDSDGSWKWVDSTKLTTGYWDKGQPNSYGGNEDCAEIRPGQNLQNWNDDLCTRNQMWLCEKMLV</sequence>
<dbReference type="Pfam" id="PF00059">
    <property type="entry name" value="Lectin_C"/>
    <property type="match status" value="1"/>
</dbReference>
<gene>
    <name evidence="5" type="primary">LOC114788866</name>
</gene>
<organism evidence="5 6">
    <name type="scientific">Denticeps clupeoides</name>
    <name type="common">denticle herring</name>
    <dbReference type="NCBI Taxonomy" id="299321"/>
    <lineage>
        <taxon>Eukaryota</taxon>
        <taxon>Metazoa</taxon>
        <taxon>Chordata</taxon>
        <taxon>Craniata</taxon>
        <taxon>Vertebrata</taxon>
        <taxon>Euteleostomi</taxon>
        <taxon>Actinopterygii</taxon>
        <taxon>Neopterygii</taxon>
        <taxon>Teleostei</taxon>
        <taxon>Clupei</taxon>
        <taxon>Clupeiformes</taxon>
        <taxon>Denticipitoidei</taxon>
        <taxon>Denticipitidae</taxon>
        <taxon>Denticeps</taxon>
    </lineage>
</organism>
<dbReference type="Ensembl" id="ENSDCDT00010070544.1">
    <property type="protein sequence ID" value="ENSDCDP00010059812.1"/>
    <property type="gene ID" value="ENSDCDG00010033371.1"/>
</dbReference>
<reference evidence="5 6" key="1">
    <citation type="submission" date="2020-06" db="EMBL/GenBank/DDBJ databases">
        <authorList>
            <consortium name="Wellcome Sanger Institute Data Sharing"/>
        </authorList>
    </citation>
    <scope>NUCLEOTIDE SEQUENCE [LARGE SCALE GENOMIC DNA]</scope>
</reference>
<evidence type="ECO:0000313" key="5">
    <source>
        <dbReference type="Ensembl" id="ENSDCDP00010059812.1"/>
    </source>
</evidence>
<evidence type="ECO:0000256" key="1">
    <source>
        <dbReference type="ARBA" id="ARBA00022734"/>
    </source>
</evidence>
<proteinExistence type="predicted"/>
<dbReference type="InterPro" id="IPR016186">
    <property type="entry name" value="C-type_lectin-like/link_sf"/>
</dbReference>
<keyword evidence="6" id="KW-1185">Reference proteome</keyword>
<feature type="transmembrane region" description="Helical" evidence="3">
    <location>
        <begin position="36"/>
        <end position="55"/>
    </location>
</feature>
<keyword evidence="1" id="KW-0430">Lectin</keyword>
<dbReference type="InterPro" id="IPR033989">
    <property type="entry name" value="CD209-like_CTLD"/>
</dbReference>
<dbReference type="PANTHER" id="PTHR22803">
    <property type="entry name" value="MANNOSE, PHOSPHOLIPASE, LECTIN RECEPTOR RELATED"/>
    <property type="match status" value="1"/>
</dbReference>
<dbReference type="CDD" id="cd03590">
    <property type="entry name" value="CLECT_DC-SIGN_like"/>
    <property type="match status" value="1"/>
</dbReference>
<dbReference type="SUPFAM" id="SSF56436">
    <property type="entry name" value="C-type lectin-like"/>
    <property type="match status" value="1"/>
</dbReference>
<keyword evidence="3" id="KW-1133">Transmembrane helix</keyword>
<evidence type="ECO:0000259" key="4">
    <source>
        <dbReference type="PROSITE" id="PS50041"/>
    </source>
</evidence>
<dbReference type="InterPro" id="IPR001304">
    <property type="entry name" value="C-type_lectin-like"/>
</dbReference>
<dbReference type="Proteomes" id="UP000694580">
    <property type="component" value="Chromosome 4"/>
</dbReference>
<protein>
    <recommendedName>
        <fullName evidence="4">C-type lectin domain-containing protein</fullName>
    </recommendedName>
</protein>
<reference evidence="5" key="3">
    <citation type="submission" date="2025-09" db="UniProtKB">
        <authorList>
            <consortium name="Ensembl"/>
        </authorList>
    </citation>
    <scope>IDENTIFICATION</scope>
</reference>
<name>A0AAY4EQ77_9TELE</name>
<evidence type="ECO:0000313" key="6">
    <source>
        <dbReference type="Proteomes" id="UP000694580"/>
    </source>
</evidence>
<keyword evidence="3" id="KW-0812">Transmembrane</keyword>
<accession>A0AAY4EQ77</accession>
<reference evidence="5" key="2">
    <citation type="submission" date="2025-08" db="UniProtKB">
        <authorList>
            <consortium name="Ensembl"/>
        </authorList>
    </citation>
    <scope>IDENTIFICATION</scope>
</reference>